<accession>A0A367JJF0</accession>
<dbReference type="Proteomes" id="UP000252139">
    <property type="component" value="Unassembled WGS sequence"/>
</dbReference>
<proteinExistence type="inferred from homology"/>
<evidence type="ECO:0000256" key="3">
    <source>
        <dbReference type="ARBA" id="ARBA00022618"/>
    </source>
</evidence>
<dbReference type="PANTHER" id="PTHR11842:SF11">
    <property type="entry name" value="MITOTIC SPINDLE ASSEMBLY CHECKPOINT PROTEIN MAD2A"/>
    <property type="match status" value="1"/>
</dbReference>
<name>A0A367JJF0_RHIAZ</name>
<sequence>MDLNSAITLEGSSHLVVKFFGNTQMWFDTVKKILSIKKNMYLISLNDSILYQRGIYPSDDFDVTTKYGMNTVVTNNPELRQYIDKIIKQIEIWLKSNSISKLVIVIRSVETDEVLERWHFDIELNNGENGIPMPENIPPEQAVEIQKETIRQIRGILRQITSSVSYLPEFKEECKCTFNVLVYGDKDIEAPVAWSDSDASLIKGGGEHVKYKPFSTLVHKVEPFVAYKPDDDYM</sequence>
<dbReference type="InterPro" id="IPR003511">
    <property type="entry name" value="HORMA_dom"/>
</dbReference>
<dbReference type="InterPro" id="IPR036570">
    <property type="entry name" value="HORMA_dom_sf"/>
</dbReference>
<dbReference type="Pfam" id="PF02301">
    <property type="entry name" value="HORMA"/>
    <property type="match status" value="1"/>
</dbReference>
<feature type="domain" description="HORMA" evidence="7">
    <location>
        <begin position="32"/>
        <end position="225"/>
    </location>
</feature>
<dbReference type="PROSITE" id="PS50815">
    <property type="entry name" value="HORMA"/>
    <property type="match status" value="1"/>
</dbReference>
<evidence type="ECO:0000256" key="1">
    <source>
        <dbReference type="ARBA" id="ARBA00004123"/>
    </source>
</evidence>
<keyword evidence="4" id="KW-0498">Mitosis</keyword>
<comment type="subcellular location">
    <subcellularLocation>
        <location evidence="1">Nucleus</location>
    </subcellularLocation>
</comment>
<evidence type="ECO:0000256" key="4">
    <source>
        <dbReference type="ARBA" id="ARBA00022776"/>
    </source>
</evidence>
<evidence type="ECO:0000256" key="5">
    <source>
        <dbReference type="ARBA" id="ARBA00023242"/>
    </source>
</evidence>
<comment type="similarity">
    <text evidence="2">Belongs to the MAD2 family.</text>
</comment>
<organism evidence="8 9">
    <name type="scientific">Rhizopus azygosporus</name>
    <name type="common">Rhizopus microsporus var. azygosporus</name>
    <dbReference type="NCBI Taxonomy" id="86630"/>
    <lineage>
        <taxon>Eukaryota</taxon>
        <taxon>Fungi</taxon>
        <taxon>Fungi incertae sedis</taxon>
        <taxon>Mucoromycota</taxon>
        <taxon>Mucoromycotina</taxon>
        <taxon>Mucoromycetes</taxon>
        <taxon>Mucorales</taxon>
        <taxon>Mucorineae</taxon>
        <taxon>Rhizopodaceae</taxon>
        <taxon>Rhizopus</taxon>
    </lineage>
</organism>
<dbReference type="EMBL" id="PJQL01001189">
    <property type="protein sequence ID" value="RCH90026.1"/>
    <property type="molecule type" value="Genomic_DNA"/>
</dbReference>
<dbReference type="AlphaFoldDB" id="A0A367JJF0"/>
<dbReference type="GO" id="GO:0007094">
    <property type="term" value="P:mitotic spindle assembly checkpoint signaling"/>
    <property type="evidence" value="ECO:0007669"/>
    <property type="project" value="TreeGrafter"/>
</dbReference>
<dbReference type="GO" id="GO:0005737">
    <property type="term" value="C:cytoplasm"/>
    <property type="evidence" value="ECO:0007669"/>
    <property type="project" value="TreeGrafter"/>
</dbReference>
<dbReference type="GO" id="GO:0000776">
    <property type="term" value="C:kinetochore"/>
    <property type="evidence" value="ECO:0007669"/>
    <property type="project" value="TreeGrafter"/>
</dbReference>
<protein>
    <recommendedName>
        <fullName evidence="7">HORMA domain-containing protein</fullName>
    </recommendedName>
</protein>
<evidence type="ECO:0000256" key="2">
    <source>
        <dbReference type="ARBA" id="ARBA00010348"/>
    </source>
</evidence>
<dbReference type="InterPro" id="IPR045091">
    <property type="entry name" value="Mad2-like"/>
</dbReference>
<keyword evidence="3" id="KW-0132">Cell division</keyword>
<dbReference type="GO" id="GO:0051301">
    <property type="term" value="P:cell division"/>
    <property type="evidence" value="ECO:0007669"/>
    <property type="project" value="UniProtKB-KW"/>
</dbReference>
<evidence type="ECO:0000313" key="9">
    <source>
        <dbReference type="Proteomes" id="UP000252139"/>
    </source>
</evidence>
<evidence type="ECO:0000256" key="6">
    <source>
        <dbReference type="ARBA" id="ARBA00023306"/>
    </source>
</evidence>
<dbReference type="PANTHER" id="PTHR11842">
    <property type="entry name" value="MITOTIC SPINDLE ASSEMBLY CHECKPOINT PROTEIN MAD2"/>
    <property type="match status" value="1"/>
</dbReference>
<gene>
    <name evidence="8" type="ORF">CU097_010564</name>
</gene>
<dbReference type="STRING" id="86630.A0A367JJF0"/>
<dbReference type="OrthoDB" id="1806at2759"/>
<keyword evidence="6" id="KW-0131">Cell cycle</keyword>
<evidence type="ECO:0000313" key="8">
    <source>
        <dbReference type="EMBL" id="RCH90026.1"/>
    </source>
</evidence>
<dbReference type="GO" id="GO:0005654">
    <property type="term" value="C:nucleoplasm"/>
    <property type="evidence" value="ECO:0007669"/>
    <property type="project" value="TreeGrafter"/>
</dbReference>
<reference evidence="8 9" key="1">
    <citation type="journal article" date="2018" name="G3 (Bethesda)">
        <title>Phylogenetic and Phylogenomic Definition of Rhizopus Species.</title>
        <authorList>
            <person name="Gryganskyi A.P."/>
            <person name="Golan J."/>
            <person name="Dolatabadi S."/>
            <person name="Mondo S."/>
            <person name="Robb S."/>
            <person name="Idnurm A."/>
            <person name="Muszewska A."/>
            <person name="Steczkiewicz K."/>
            <person name="Masonjones S."/>
            <person name="Liao H.L."/>
            <person name="Gajdeczka M.T."/>
            <person name="Anike F."/>
            <person name="Vuek A."/>
            <person name="Anishchenko I.M."/>
            <person name="Voigt K."/>
            <person name="de Hoog G.S."/>
            <person name="Smith M.E."/>
            <person name="Heitman J."/>
            <person name="Vilgalys R."/>
            <person name="Stajich J.E."/>
        </authorList>
    </citation>
    <scope>NUCLEOTIDE SEQUENCE [LARGE SCALE GENOMIC DNA]</scope>
    <source>
        <strain evidence="8 9">CBS 357.93</strain>
    </source>
</reference>
<keyword evidence="9" id="KW-1185">Reference proteome</keyword>
<comment type="caution">
    <text evidence="8">The sequence shown here is derived from an EMBL/GenBank/DDBJ whole genome shotgun (WGS) entry which is preliminary data.</text>
</comment>
<dbReference type="SUPFAM" id="SSF56019">
    <property type="entry name" value="The spindle assembly checkpoint protein mad2"/>
    <property type="match status" value="1"/>
</dbReference>
<evidence type="ECO:0000259" key="7">
    <source>
        <dbReference type="PROSITE" id="PS50815"/>
    </source>
</evidence>
<keyword evidence="5" id="KW-0539">Nucleus</keyword>
<dbReference type="Gene3D" id="3.30.900.10">
    <property type="entry name" value="HORMA domain"/>
    <property type="match status" value="1"/>
</dbReference>